<dbReference type="Proteomes" id="UP000030748">
    <property type="component" value="Unassembled WGS sequence"/>
</dbReference>
<organism evidence="1 2">
    <name type="scientific">Erythranthe guttata</name>
    <name type="common">Yellow monkey flower</name>
    <name type="synonym">Mimulus guttatus</name>
    <dbReference type="NCBI Taxonomy" id="4155"/>
    <lineage>
        <taxon>Eukaryota</taxon>
        <taxon>Viridiplantae</taxon>
        <taxon>Streptophyta</taxon>
        <taxon>Embryophyta</taxon>
        <taxon>Tracheophyta</taxon>
        <taxon>Spermatophyta</taxon>
        <taxon>Magnoliopsida</taxon>
        <taxon>eudicotyledons</taxon>
        <taxon>Gunneridae</taxon>
        <taxon>Pentapetalae</taxon>
        <taxon>asterids</taxon>
        <taxon>lamiids</taxon>
        <taxon>Lamiales</taxon>
        <taxon>Phrymaceae</taxon>
        <taxon>Erythranthe</taxon>
    </lineage>
</organism>
<name>A0A022QDJ5_ERYGU</name>
<protein>
    <submittedName>
        <fullName evidence="1">Uncharacterized protein</fullName>
    </submittedName>
</protein>
<dbReference type="EMBL" id="KI632003">
    <property type="protein sequence ID" value="EYU25343.1"/>
    <property type="molecule type" value="Genomic_DNA"/>
</dbReference>
<accession>A0A022QDJ5</accession>
<keyword evidence="2" id="KW-1185">Reference proteome</keyword>
<reference evidence="1 2" key="1">
    <citation type="journal article" date="2013" name="Proc. Natl. Acad. Sci. U.S.A.">
        <title>Fine-scale variation in meiotic recombination in Mimulus inferred from population shotgun sequencing.</title>
        <authorList>
            <person name="Hellsten U."/>
            <person name="Wright K.M."/>
            <person name="Jenkins J."/>
            <person name="Shu S."/>
            <person name="Yuan Y."/>
            <person name="Wessler S.R."/>
            <person name="Schmutz J."/>
            <person name="Willis J.H."/>
            <person name="Rokhsar D.S."/>
        </authorList>
    </citation>
    <scope>NUCLEOTIDE SEQUENCE [LARGE SCALE GENOMIC DNA]</scope>
    <source>
        <strain evidence="2">cv. DUN x IM62</strain>
    </source>
</reference>
<sequence length="92" mass="11018">MMKGSDLWKLFGSDGEKPTTPWLQIHRLHLTKNQSHPGRPARIRVGQSQCPIHMLRKKSNNHHHSLLHIIERERERERERESICVCMYMRLQ</sequence>
<dbReference type="AlphaFoldDB" id="A0A022QDJ5"/>
<evidence type="ECO:0000313" key="1">
    <source>
        <dbReference type="EMBL" id="EYU25343.1"/>
    </source>
</evidence>
<proteinExistence type="predicted"/>
<evidence type="ECO:0000313" key="2">
    <source>
        <dbReference type="Proteomes" id="UP000030748"/>
    </source>
</evidence>
<gene>
    <name evidence="1" type="ORF">MIMGU_mgv1a017124mg</name>
</gene>